<organism evidence="1 2">
    <name type="scientific">Pedobacter petrophilus</name>
    <dbReference type="NCBI Taxonomy" id="1908241"/>
    <lineage>
        <taxon>Bacteria</taxon>
        <taxon>Pseudomonadati</taxon>
        <taxon>Bacteroidota</taxon>
        <taxon>Sphingobacteriia</taxon>
        <taxon>Sphingobacteriales</taxon>
        <taxon>Sphingobacteriaceae</taxon>
        <taxon>Pedobacter</taxon>
    </lineage>
</organism>
<keyword evidence="2" id="KW-1185">Reference proteome</keyword>
<evidence type="ECO:0000313" key="2">
    <source>
        <dbReference type="Proteomes" id="UP000487757"/>
    </source>
</evidence>
<dbReference type="RefSeq" id="WP_154283182.1">
    <property type="nucleotide sequence ID" value="NZ_JBHUJQ010000001.1"/>
</dbReference>
<comment type="caution">
    <text evidence="1">The sequence shown here is derived from an EMBL/GenBank/DDBJ whole genome shotgun (WGS) entry which is preliminary data.</text>
</comment>
<evidence type="ECO:0000313" key="1">
    <source>
        <dbReference type="EMBL" id="MRX78783.1"/>
    </source>
</evidence>
<proteinExistence type="predicted"/>
<protein>
    <submittedName>
        <fullName evidence="1">Uncharacterized protein</fullName>
    </submittedName>
</protein>
<dbReference type="Proteomes" id="UP000487757">
    <property type="component" value="Unassembled WGS sequence"/>
</dbReference>
<accession>A0A7K0G4P7</accession>
<dbReference type="EMBL" id="WKKH01000074">
    <property type="protein sequence ID" value="MRX78783.1"/>
    <property type="molecule type" value="Genomic_DNA"/>
</dbReference>
<sequence>MKIRYKFLKNFNSEQVKKLRNYDINVETGFDVFFIDQDDPNLDVIKDILNIVSNENIIYDTVFSEIDRSKASYLMVYPSKMLGYPQPEEEDFEFPFDIYPYLKGVFEIEKTDTLYGLLKGRQINNFNFKKEPNWGSSSIGSGFWIEDFLFTKPETFEKFFEPLGIKSMPVLEYKTKKELKTVVQLVSQGTATANLDIKDYQIDQIQQVESWGIKKYTLLDKGFYPSFIGNPGTLDLFSTKEYFGSGGVTENQIIISQKLYQLLKKNNVKGLSYKPMEY</sequence>
<gene>
    <name evidence="1" type="ORF">GJU39_22155</name>
</gene>
<dbReference type="OrthoDB" id="1433107at2"/>
<dbReference type="AlphaFoldDB" id="A0A7K0G4P7"/>
<reference evidence="1 2" key="1">
    <citation type="submission" date="2019-11" db="EMBL/GenBank/DDBJ databases">
        <title>Pedobacter petrophilus genome.</title>
        <authorList>
            <person name="Feldbauer M.J."/>
            <person name="Newman J.D."/>
        </authorList>
    </citation>
    <scope>NUCLEOTIDE SEQUENCE [LARGE SCALE GENOMIC DNA]</scope>
    <source>
        <strain evidence="1 2">LMG 29686</strain>
    </source>
</reference>
<name>A0A7K0G4P7_9SPHI</name>